<reference evidence="3 4" key="1">
    <citation type="submission" date="2015-09" db="EMBL/GenBank/DDBJ databases">
        <authorList>
            <consortium name="Pathogen Informatics"/>
        </authorList>
    </citation>
    <scope>NUCLEOTIDE SEQUENCE [LARGE SCALE GENOMIC DNA]</scope>
    <source>
        <strain evidence="3 4">2789STDY5834865</strain>
    </source>
</reference>
<dbReference type="GO" id="GO:0006310">
    <property type="term" value="P:DNA recombination"/>
    <property type="evidence" value="ECO:0007669"/>
    <property type="project" value="UniProtKB-KW"/>
</dbReference>
<dbReference type="InterPro" id="IPR002104">
    <property type="entry name" value="Integrase_catalytic"/>
</dbReference>
<name>A0A174KSG8_9FIRM</name>
<accession>A0A174KSG8</accession>
<dbReference type="GO" id="GO:0003677">
    <property type="term" value="F:DNA binding"/>
    <property type="evidence" value="ECO:0007669"/>
    <property type="project" value="InterPro"/>
</dbReference>
<keyword evidence="1" id="KW-0233">DNA recombination</keyword>
<proteinExistence type="predicted"/>
<dbReference type="PANTHER" id="PTHR30349">
    <property type="entry name" value="PHAGE INTEGRASE-RELATED"/>
    <property type="match status" value="1"/>
</dbReference>
<dbReference type="Pfam" id="PF00589">
    <property type="entry name" value="Phage_integrase"/>
    <property type="match status" value="1"/>
</dbReference>
<feature type="domain" description="Tyr recombinase" evidence="2">
    <location>
        <begin position="105"/>
        <end position="309"/>
    </location>
</feature>
<dbReference type="InterPro" id="IPR011010">
    <property type="entry name" value="DNA_brk_join_enz"/>
</dbReference>
<evidence type="ECO:0000256" key="1">
    <source>
        <dbReference type="ARBA" id="ARBA00023172"/>
    </source>
</evidence>
<evidence type="ECO:0000259" key="2">
    <source>
        <dbReference type="PROSITE" id="PS51898"/>
    </source>
</evidence>
<dbReference type="Gene3D" id="1.10.443.10">
    <property type="entry name" value="Intergrase catalytic core"/>
    <property type="match status" value="1"/>
</dbReference>
<dbReference type="PROSITE" id="PS51898">
    <property type="entry name" value="TYR_RECOMBINASE"/>
    <property type="match status" value="1"/>
</dbReference>
<dbReference type="Proteomes" id="UP000095512">
    <property type="component" value="Unassembled WGS sequence"/>
</dbReference>
<organism evidence="3 4">
    <name type="scientific">Enterocloster clostridioformis</name>
    <dbReference type="NCBI Taxonomy" id="1531"/>
    <lineage>
        <taxon>Bacteria</taxon>
        <taxon>Bacillati</taxon>
        <taxon>Bacillota</taxon>
        <taxon>Clostridia</taxon>
        <taxon>Lachnospirales</taxon>
        <taxon>Lachnospiraceae</taxon>
        <taxon>Enterocloster</taxon>
    </lineage>
</organism>
<gene>
    <name evidence="3" type="ORF">ERS852480_02675</name>
</gene>
<dbReference type="SUPFAM" id="SSF56349">
    <property type="entry name" value="DNA breaking-rejoining enzymes"/>
    <property type="match status" value="1"/>
</dbReference>
<dbReference type="AlphaFoldDB" id="A0A174KSG8"/>
<sequence length="324" mass="37898">MSIYHSGFSDSIEAFVISRKISGAWNETVFGLNIRIFDHYCAEHYPAEALRQEMVDVWCAKRETENVNSCYTRTLVIRLFIEYLHKHGQTDVLPPLVLKQDKKRRIPHAFSQEELERFFHECDSITPCRGRMAYASELRKITCPVFFRLLYSSGIRTTEARFLMRRSVDFGQGVLDIQKSKGYDQHYVALHQSMAELLERYDRAADSLCPGRTYFFESPTGLPYSRAWVSYNFSVLWEKANGKKGNTVAYDLRHHYATANINSWKDDVFGFNDRLHYLARSMGHRDTESTLYYYSVVPRLADMIQEKTEESFNSIVPEVDYEEE</sequence>
<evidence type="ECO:0000313" key="4">
    <source>
        <dbReference type="Proteomes" id="UP000095512"/>
    </source>
</evidence>
<dbReference type="InterPro" id="IPR050090">
    <property type="entry name" value="Tyrosine_recombinase_XerCD"/>
</dbReference>
<evidence type="ECO:0000313" key="3">
    <source>
        <dbReference type="EMBL" id="CUP12190.1"/>
    </source>
</evidence>
<protein>
    <submittedName>
        <fullName evidence="3">Integrase family protein</fullName>
    </submittedName>
</protein>
<dbReference type="EMBL" id="CZAB01000022">
    <property type="protein sequence ID" value="CUP12190.1"/>
    <property type="molecule type" value="Genomic_DNA"/>
</dbReference>
<dbReference type="PANTHER" id="PTHR30349:SF81">
    <property type="entry name" value="TYROSINE RECOMBINASE XERC"/>
    <property type="match status" value="1"/>
</dbReference>
<dbReference type="GO" id="GO:0015074">
    <property type="term" value="P:DNA integration"/>
    <property type="evidence" value="ECO:0007669"/>
    <property type="project" value="InterPro"/>
</dbReference>
<dbReference type="RefSeq" id="WP_070104019.1">
    <property type="nucleotide sequence ID" value="NZ_CZAB01000022.1"/>
</dbReference>
<dbReference type="InterPro" id="IPR013762">
    <property type="entry name" value="Integrase-like_cat_sf"/>
</dbReference>